<keyword evidence="3" id="KW-1185">Reference proteome</keyword>
<evidence type="ECO:0000313" key="2">
    <source>
        <dbReference type="EMBL" id="ELZ40033.1"/>
    </source>
</evidence>
<proteinExistence type="predicted"/>
<comment type="caution">
    <text evidence="2">The sequence shown here is derived from an EMBL/GenBank/DDBJ whole genome shotgun (WGS) entry which is preliminary data.</text>
</comment>
<sequence>MTAAPVTGGVARSDRTTFSAAVRIEGMDVGFDLGANVPFGVFALHAVIAVVFLGLAGVNGANGETIGLVLYLAMAGMIGLVGVMAARIVARR</sequence>
<evidence type="ECO:0000313" key="3">
    <source>
        <dbReference type="Proteomes" id="UP000011586"/>
    </source>
</evidence>
<feature type="transmembrane region" description="Helical" evidence="1">
    <location>
        <begin position="33"/>
        <end position="56"/>
    </location>
</feature>
<keyword evidence="1" id="KW-1133">Transmembrane helix</keyword>
<feature type="transmembrane region" description="Helical" evidence="1">
    <location>
        <begin position="68"/>
        <end position="90"/>
    </location>
</feature>
<accession>M0DZ26</accession>
<name>M0DZ26_9EURY</name>
<gene>
    <name evidence="2" type="ORF">C463_16062</name>
</gene>
<keyword evidence="1" id="KW-0472">Membrane</keyword>
<organism evidence="2 3">
    <name type="scientific">Halorubrum californiense DSM 19288</name>
    <dbReference type="NCBI Taxonomy" id="1227465"/>
    <lineage>
        <taxon>Archaea</taxon>
        <taxon>Methanobacteriati</taxon>
        <taxon>Methanobacteriota</taxon>
        <taxon>Stenosarchaea group</taxon>
        <taxon>Halobacteria</taxon>
        <taxon>Halobacteriales</taxon>
        <taxon>Haloferacaceae</taxon>
        <taxon>Halorubrum</taxon>
    </lineage>
</organism>
<keyword evidence="1" id="KW-0812">Transmembrane</keyword>
<dbReference type="AlphaFoldDB" id="M0DZ26"/>
<dbReference type="EMBL" id="AOJK01000073">
    <property type="protein sequence ID" value="ELZ40033.1"/>
    <property type="molecule type" value="Genomic_DNA"/>
</dbReference>
<dbReference type="Proteomes" id="UP000011586">
    <property type="component" value="Unassembled WGS sequence"/>
</dbReference>
<reference evidence="2 3" key="1">
    <citation type="journal article" date="2014" name="PLoS Genet.">
        <title>Phylogenetically driven sequencing of extremely halophilic archaea reveals strategies for static and dynamic osmo-response.</title>
        <authorList>
            <person name="Becker E.A."/>
            <person name="Seitzer P.M."/>
            <person name="Tritt A."/>
            <person name="Larsen D."/>
            <person name="Krusor M."/>
            <person name="Yao A.I."/>
            <person name="Wu D."/>
            <person name="Madern D."/>
            <person name="Eisen J.A."/>
            <person name="Darling A.E."/>
            <person name="Facciotti M.T."/>
        </authorList>
    </citation>
    <scope>NUCLEOTIDE SEQUENCE [LARGE SCALE GENOMIC DNA]</scope>
    <source>
        <strain evidence="2 3">DSM 19288</strain>
    </source>
</reference>
<protein>
    <submittedName>
        <fullName evidence="2">Uncharacterized protein</fullName>
    </submittedName>
</protein>
<dbReference type="PATRIC" id="fig|1227465.4.peg.3110"/>
<evidence type="ECO:0000256" key="1">
    <source>
        <dbReference type="SAM" id="Phobius"/>
    </source>
</evidence>